<dbReference type="RefSeq" id="WP_006942232.1">
    <property type="nucleotide sequence ID" value="NZ_GL538208.1"/>
</dbReference>
<evidence type="ECO:0000256" key="2">
    <source>
        <dbReference type="SAM" id="Phobius"/>
    </source>
</evidence>
<name>E2ZD09_9FIRM</name>
<evidence type="ECO:0000256" key="1">
    <source>
        <dbReference type="ARBA" id="ARBA00022729"/>
    </source>
</evidence>
<accession>E2ZD09</accession>
<dbReference type="STRING" id="706434.HMPREF9429_01113"/>
<evidence type="ECO:0008006" key="5">
    <source>
        <dbReference type="Google" id="ProtNLM"/>
    </source>
</evidence>
<dbReference type="PANTHER" id="PTHR30006">
    <property type="entry name" value="THIAMINE-BINDING PERIPLASMIC PROTEIN-RELATED"/>
    <property type="match status" value="1"/>
</dbReference>
<dbReference type="GO" id="GO:0030976">
    <property type="term" value="F:thiamine pyrophosphate binding"/>
    <property type="evidence" value="ECO:0007669"/>
    <property type="project" value="TreeGrafter"/>
</dbReference>
<keyword evidence="1" id="KW-0732">Signal</keyword>
<dbReference type="GO" id="GO:0015888">
    <property type="term" value="P:thiamine transport"/>
    <property type="evidence" value="ECO:0007669"/>
    <property type="project" value="TreeGrafter"/>
</dbReference>
<dbReference type="HOGENOM" id="CLU_026974_0_4_9"/>
<dbReference type="Proteomes" id="UP000003195">
    <property type="component" value="Unassembled WGS sequence"/>
</dbReference>
<dbReference type="Pfam" id="PF13531">
    <property type="entry name" value="SBP_bac_11"/>
    <property type="match status" value="1"/>
</dbReference>
<evidence type="ECO:0000313" key="4">
    <source>
        <dbReference type="Proteomes" id="UP000003195"/>
    </source>
</evidence>
<sequence length="350" mass="40162">MKRYFTFIGMIVFIGLFLAVGVYIQQEQQQQLATQEMYAKERHLVVYSDMPTAVNRDLAEAFYKSKHLRVQMVSMSEDGLQRALQKPVQGRMTPDVVIASEDTLRQGQIQGCFIPYSSEATETVPLYLKDDENAWTGLWYDPLLFVVNRDYYAMGGNNINTWSDLLTDSTISISFPDLAATDIGGDFLCEFVEVHGSERSALYFRSLQERIGTYSKTMAPVMHRVASGEVQVGIIDALTERQYRFDGAPVFDVYPQDGTSYWLTGTAVTRWCEDEELAAVFTDWLLSNEAVDILSKNRLYYNFASSTLPQRQDSKGKDPVLFMTTKHYNDEQRKELQDWWIRTVRFGKDT</sequence>
<dbReference type="GO" id="GO:0030975">
    <property type="term" value="F:thiamine binding"/>
    <property type="evidence" value="ECO:0007669"/>
    <property type="project" value="TreeGrafter"/>
</dbReference>
<proteinExistence type="predicted"/>
<keyword evidence="2" id="KW-0472">Membrane</keyword>
<dbReference type="PANTHER" id="PTHR30006:SF2">
    <property type="entry name" value="ABC TRANSPORTER SUBSTRATE-BINDING PROTEIN"/>
    <property type="match status" value="1"/>
</dbReference>
<dbReference type="eggNOG" id="COG1840">
    <property type="taxonomic scope" value="Bacteria"/>
</dbReference>
<dbReference type="SUPFAM" id="SSF53850">
    <property type="entry name" value="Periplasmic binding protein-like II"/>
    <property type="match status" value="1"/>
</dbReference>
<dbReference type="Gene3D" id="3.40.190.10">
    <property type="entry name" value="Periplasmic binding protein-like II"/>
    <property type="match status" value="2"/>
</dbReference>
<feature type="transmembrane region" description="Helical" evidence="2">
    <location>
        <begin position="7"/>
        <end position="24"/>
    </location>
</feature>
<keyword evidence="4" id="KW-1185">Reference proteome</keyword>
<gene>
    <name evidence="3" type="ORF">HMPREF9429_01113</name>
</gene>
<organism evidence="3 4">
    <name type="scientific">Megasphaera micronuciformis F0359</name>
    <dbReference type="NCBI Taxonomy" id="706434"/>
    <lineage>
        <taxon>Bacteria</taxon>
        <taxon>Bacillati</taxon>
        <taxon>Bacillota</taxon>
        <taxon>Negativicutes</taxon>
        <taxon>Veillonellales</taxon>
        <taxon>Veillonellaceae</taxon>
        <taxon>Megasphaera</taxon>
    </lineage>
</organism>
<dbReference type="EMBL" id="AECS01000037">
    <property type="protein sequence ID" value="EFQ03930.1"/>
    <property type="molecule type" value="Genomic_DNA"/>
</dbReference>
<keyword evidence="2" id="KW-1133">Transmembrane helix</keyword>
<comment type="caution">
    <text evidence="3">The sequence shown here is derived from an EMBL/GenBank/DDBJ whole genome shotgun (WGS) entry which is preliminary data.</text>
</comment>
<reference evidence="3 4" key="1">
    <citation type="submission" date="2010-08" db="EMBL/GenBank/DDBJ databases">
        <authorList>
            <person name="Weinstock G."/>
            <person name="Sodergren E."/>
            <person name="Clifton S."/>
            <person name="Fulton L."/>
            <person name="Fulton B."/>
            <person name="Courtney L."/>
            <person name="Fronick C."/>
            <person name="Harrison M."/>
            <person name="Strong C."/>
            <person name="Farmer C."/>
            <person name="Delahaunty K."/>
            <person name="Markovic C."/>
            <person name="Hall O."/>
            <person name="Minx P."/>
            <person name="Tomlinson C."/>
            <person name="Mitreva M."/>
            <person name="Hou S."/>
            <person name="Chen J."/>
            <person name="Wollam A."/>
            <person name="Pepin K.H."/>
            <person name="Johnson M."/>
            <person name="Bhonagiri V."/>
            <person name="Zhang X."/>
            <person name="Suruliraj S."/>
            <person name="Warren W."/>
            <person name="Chinwalla A."/>
            <person name="Mardis E.R."/>
            <person name="Wilson R.K."/>
        </authorList>
    </citation>
    <scope>NUCLEOTIDE SEQUENCE [LARGE SCALE GENOMIC DNA]</scope>
    <source>
        <strain evidence="3 4">F0359</strain>
    </source>
</reference>
<keyword evidence="2" id="KW-0812">Transmembrane</keyword>
<protein>
    <recommendedName>
        <fullName evidence="5">ABC transporter, solute-binding protein</fullName>
    </recommendedName>
</protein>
<dbReference type="GO" id="GO:0030288">
    <property type="term" value="C:outer membrane-bounded periplasmic space"/>
    <property type="evidence" value="ECO:0007669"/>
    <property type="project" value="TreeGrafter"/>
</dbReference>
<dbReference type="AlphaFoldDB" id="E2ZD09"/>
<evidence type="ECO:0000313" key="3">
    <source>
        <dbReference type="EMBL" id="EFQ03930.1"/>
    </source>
</evidence>